<comment type="similarity">
    <text evidence="1">Belongs to the protein-tyrosine phosphatase family. Non-receptor class myotubularin subfamily.</text>
</comment>
<feature type="region of interest" description="Disordered" evidence="4">
    <location>
        <begin position="1305"/>
        <end position="1370"/>
    </location>
</feature>
<evidence type="ECO:0000256" key="3">
    <source>
        <dbReference type="PIRSR" id="PIRSR630564-2"/>
    </source>
</evidence>
<feature type="compositionally biased region" description="Basic and acidic residues" evidence="4">
    <location>
        <begin position="461"/>
        <end position="493"/>
    </location>
</feature>
<feature type="region of interest" description="Disordered" evidence="4">
    <location>
        <begin position="1007"/>
        <end position="1108"/>
    </location>
</feature>
<proteinExistence type="inferred from homology"/>
<dbReference type="Pfam" id="PF06602">
    <property type="entry name" value="Myotub-related"/>
    <property type="match status" value="1"/>
</dbReference>
<dbReference type="InterPro" id="IPR010569">
    <property type="entry name" value="Myotubularin-like_Pase_dom"/>
</dbReference>
<feature type="compositionally biased region" description="Basic and acidic residues" evidence="4">
    <location>
        <begin position="1350"/>
        <end position="1370"/>
    </location>
</feature>
<feature type="compositionally biased region" description="Basic and acidic residues" evidence="4">
    <location>
        <begin position="230"/>
        <end position="258"/>
    </location>
</feature>
<evidence type="ECO:0000259" key="5">
    <source>
        <dbReference type="PROSITE" id="PS51339"/>
    </source>
</evidence>
<feature type="compositionally biased region" description="Polar residues" evidence="4">
    <location>
        <begin position="1307"/>
        <end position="1317"/>
    </location>
</feature>
<feature type="compositionally biased region" description="Polar residues" evidence="4">
    <location>
        <begin position="415"/>
        <end position="430"/>
    </location>
</feature>
<accession>A0A0G4GGA9</accession>
<dbReference type="VEuPathDB" id="CryptoDB:Cvel_21766"/>
<feature type="binding site" evidence="3">
    <location>
        <begin position="896"/>
        <end position="897"/>
    </location>
    <ligand>
        <name>substrate</name>
    </ligand>
</feature>
<evidence type="ECO:0000256" key="2">
    <source>
        <dbReference type="PIRSR" id="PIRSR630564-1"/>
    </source>
</evidence>
<feature type="compositionally biased region" description="Low complexity" evidence="4">
    <location>
        <begin position="1072"/>
        <end position="1088"/>
    </location>
</feature>
<sequence>MLPGEGAELRNPERLHVDCCVQSLVASFVPSSGTGPGGGRGGEMTSTGFPGGPLDGGPSQQLQQQGEGASGAGVVTVSEDAERRRELLRGEEEFLFIHQVVMAAMSLQQLGRLLVTSFRLRFIPSGALPVSHRWMGHRGCAFNDLPLGLIDRVESLRQDDRSKGRWFEVTSKDGRRLRFLIGEAWKDHFEKHMRLLAFPRNPLWYFAFQQRIREEKDRQRRERRRKELIAARRREREKQSQRQQLARERSTRASKGESLKGPSEEMADGHSEKNPSSAALTSGKETEGGALVSSRLQEEEEEDDPCGVYSQEAAETSSALVLRPSILQTPARLQNLFALSEENELVDRQSITPQSKGGGRSSTKGGSSPGRSLKARLGGRRSVSSSSEIPLDGDAGGGSFGRGGLEMDTEGRPSSAPSQRQIISDSNHGTGVSRPIDPISHSMAASAVSDQSRLPTGGNLQERDQQPGGLEGDRPRAVGRLTLREMAARESARKQAAAASKPPHPTTTSSPRSKRTTADRKNEESDNCSSSSCVPAGTTGPPDTFSRDRSRIPTSSSFSFSFTAGSPATVPSPSPRGETASVSRPEEQEGGNDFNLPAKIPHQASSSLVGDGSMDGGTEQEQKVVGEAGGGGAGGGKSVGDAEGGEIEIEEDYVEEDFCESETEAEAFEAEFEDIGWSVFDFERDFRRLGVLPVTSPEQKTEDGGAALLDSCRGTLRRAREHPHQTVAHHRGVAVEEVDRGVRDFSPNERGKGGAEGSSLRTPPPKLRICRLNAQFRLCSTYPRFFAVPYGISDATVEKTAAYRSRGRVPALSWHCPVGGGSLWRCSQPKSAFQRSAHDEEFLAAITDSLPPRTDQALILDARPYANALANKATGAGFENPKFYRSTRVEFANIQNIHVVREAHNRMQAVCSAATGAPGGKFWQQVEGTRWYDLLADILVASELIASELLMGKPVVVHCSDGWDRTPQLTSLAMLIVDPHYRTLEGFAELVEKEFCHFGHRFHTRLGHPGEQSVEAQGAAPPPGEQGGPGGPVAPSPGVPGSTSTGGGGTGPGAYAVNYSSDPDAWGDEGPGEFQFQAGQGGAASQLAGSGGVAGARAAPPPGGESQRSPTFLQWLDCVYQLLCQNPCAFEFSAALLSAMAVHCMSLRFGTFLFDTQKEREEARTRDRTVSFWSWAFAPANRAVISNPLFCPPPVGVPLRAAMDKDRDGQGAWRRPFVLRVSSAVPFLQLWSDYWLRHSPLRSPFCDQPWPRPLPAGLGPVGLSSSLLLGAVEVNPAFVFLRESLRGAEMEVRFMRQRVAELEAERQQQNARGQRQVENLKDAPDASPGPDCRQAEAVEGGTAPFSGATVKERKSEADEKGPEAGPRCDL</sequence>
<dbReference type="InterPro" id="IPR029021">
    <property type="entry name" value="Prot-tyrosine_phosphatase-like"/>
</dbReference>
<dbReference type="SUPFAM" id="SSF52799">
    <property type="entry name" value="(Phosphotyrosine protein) phosphatases II"/>
    <property type="match status" value="1"/>
</dbReference>
<feature type="active site" description="Phosphocysteine intermediate" evidence="2">
    <location>
        <position position="959"/>
    </location>
</feature>
<feature type="compositionally biased region" description="Gly residues" evidence="4">
    <location>
        <begin position="627"/>
        <end position="638"/>
    </location>
</feature>
<feature type="region of interest" description="Disordered" evidence="4">
    <location>
        <begin position="624"/>
        <end position="643"/>
    </location>
</feature>
<dbReference type="CDD" id="cd14507">
    <property type="entry name" value="PTP-MTM-like"/>
    <property type="match status" value="1"/>
</dbReference>
<dbReference type="PROSITE" id="PS51339">
    <property type="entry name" value="PPASE_MYOTUBULARIN"/>
    <property type="match status" value="1"/>
</dbReference>
<name>A0A0G4GGA9_9ALVE</name>
<feature type="compositionally biased region" description="Low complexity" evidence="4">
    <location>
        <begin position="494"/>
        <end position="511"/>
    </location>
</feature>
<protein>
    <recommendedName>
        <fullName evidence="5">Myotubularin phosphatase domain-containing protein</fullName>
    </recommendedName>
</protein>
<dbReference type="InterPro" id="IPR016130">
    <property type="entry name" value="Tyr_Pase_AS"/>
</dbReference>
<feature type="region of interest" description="Disordered" evidence="4">
    <location>
        <begin position="31"/>
        <end position="78"/>
    </location>
</feature>
<feature type="region of interest" description="Disordered" evidence="4">
    <location>
        <begin position="738"/>
        <end position="762"/>
    </location>
</feature>
<evidence type="ECO:0000313" key="6">
    <source>
        <dbReference type="EMBL" id="CEM28653.1"/>
    </source>
</evidence>
<dbReference type="GO" id="GO:0005737">
    <property type="term" value="C:cytoplasm"/>
    <property type="evidence" value="ECO:0007669"/>
    <property type="project" value="TreeGrafter"/>
</dbReference>
<organism evidence="6">
    <name type="scientific">Chromera velia CCMP2878</name>
    <dbReference type="NCBI Taxonomy" id="1169474"/>
    <lineage>
        <taxon>Eukaryota</taxon>
        <taxon>Sar</taxon>
        <taxon>Alveolata</taxon>
        <taxon>Colpodellida</taxon>
        <taxon>Chromeraceae</taxon>
        <taxon>Chromera</taxon>
    </lineage>
</organism>
<feature type="compositionally biased region" description="Low complexity" evidence="4">
    <location>
        <begin position="361"/>
        <end position="372"/>
    </location>
</feature>
<dbReference type="EMBL" id="CDMZ01001182">
    <property type="protein sequence ID" value="CEM28653.1"/>
    <property type="molecule type" value="Genomic_DNA"/>
</dbReference>
<dbReference type="Gene3D" id="2.30.29.30">
    <property type="entry name" value="Pleckstrin-homology domain (PH domain)/Phosphotyrosine-binding domain (PTB)"/>
    <property type="match status" value="1"/>
</dbReference>
<dbReference type="InterPro" id="IPR011993">
    <property type="entry name" value="PH-like_dom_sf"/>
</dbReference>
<evidence type="ECO:0000256" key="1">
    <source>
        <dbReference type="ARBA" id="ARBA00007471"/>
    </source>
</evidence>
<reference evidence="6" key="1">
    <citation type="submission" date="2014-11" db="EMBL/GenBank/DDBJ databases">
        <authorList>
            <person name="Otto D Thomas"/>
            <person name="Naeem Raeece"/>
        </authorList>
    </citation>
    <scope>NUCLEOTIDE SEQUENCE</scope>
</reference>
<feature type="compositionally biased region" description="Polar residues" evidence="4">
    <location>
        <begin position="58"/>
        <end position="67"/>
    </location>
</feature>
<gene>
    <name evidence="6" type="ORF">Cvel_21766</name>
</gene>
<feature type="compositionally biased region" description="Basic and acidic residues" evidence="4">
    <location>
        <begin position="738"/>
        <end position="753"/>
    </location>
</feature>
<dbReference type="PANTHER" id="PTHR10807">
    <property type="entry name" value="MYOTUBULARIN-RELATED"/>
    <property type="match status" value="1"/>
</dbReference>
<feature type="region of interest" description="Disordered" evidence="4">
    <location>
        <begin position="230"/>
        <end position="312"/>
    </location>
</feature>
<evidence type="ECO:0000256" key="4">
    <source>
        <dbReference type="SAM" id="MobiDB-lite"/>
    </source>
</evidence>
<feature type="binding site" evidence="3">
    <location>
        <begin position="959"/>
        <end position="965"/>
    </location>
    <ligand>
        <name>substrate</name>
    </ligand>
</feature>
<dbReference type="PANTHER" id="PTHR10807:SF128">
    <property type="entry name" value="PHOSPHATIDYLINOSITOL-3,5-BISPHOSPHATE 3-PHOSPHATASE"/>
    <property type="match status" value="1"/>
</dbReference>
<dbReference type="PROSITE" id="PS00383">
    <property type="entry name" value="TYR_PHOSPHATASE_1"/>
    <property type="match status" value="1"/>
</dbReference>
<dbReference type="SUPFAM" id="SSF50729">
    <property type="entry name" value="PH domain-like"/>
    <property type="match status" value="1"/>
</dbReference>
<feature type="region of interest" description="Disordered" evidence="4">
    <location>
        <begin position="349"/>
        <end position="618"/>
    </location>
</feature>
<dbReference type="InterPro" id="IPR030564">
    <property type="entry name" value="Myotubularin"/>
</dbReference>
<feature type="compositionally biased region" description="Gly residues" evidence="4">
    <location>
        <begin position="394"/>
        <end position="404"/>
    </location>
</feature>
<feature type="domain" description="Myotubularin phosphatase" evidence="5">
    <location>
        <begin position="676"/>
        <end position="1235"/>
    </location>
</feature>